<dbReference type="EMBL" id="MT144753">
    <property type="protein sequence ID" value="QJH98802.1"/>
    <property type="molecule type" value="Genomic_DNA"/>
</dbReference>
<organism evidence="1">
    <name type="scientific">viral metagenome</name>
    <dbReference type="NCBI Taxonomy" id="1070528"/>
    <lineage>
        <taxon>unclassified sequences</taxon>
        <taxon>metagenomes</taxon>
        <taxon>organismal metagenomes</taxon>
    </lineage>
</organism>
<protein>
    <submittedName>
        <fullName evidence="1">Uncharacterized protein</fullName>
    </submittedName>
</protein>
<accession>A0A6H2A3Y7</accession>
<evidence type="ECO:0000313" key="1">
    <source>
        <dbReference type="EMBL" id="QJA54478.1"/>
    </source>
</evidence>
<name>A0A6H2A3Y7_9ZZZZ</name>
<gene>
    <name evidence="1" type="ORF">TM448A04955_0005</name>
    <name evidence="2" type="ORF">TM448B01398_0012</name>
</gene>
<reference evidence="1" key="1">
    <citation type="submission" date="2020-03" db="EMBL/GenBank/DDBJ databases">
        <title>The deep terrestrial virosphere.</title>
        <authorList>
            <person name="Holmfeldt K."/>
            <person name="Nilsson E."/>
            <person name="Simone D."/>
            <person name="Lopez-Fernandez M."/>
            <person name="Wu X."/>
            <person name="de Brujin I."/>
            <person name="Lundin D."/>
            <person name="Andersson A."/>
            <person name="Bertilsson S."/>
            <person name="Dopson M."/>
        </authorList>
    </citation>
    <scope>NUCLEOTIDE SEQUENCE</scope>
    <source>
        <strain evidence="1">TM448A04955</strain>
        <strain evidence="2">TM448B01398</strain>
    </source>
</reference>
<sequence>MKSSTTSKKRSKTGRKLKNRRVLARCFNPLEALQFCVQANDRAIAKYGKGYCDPDSLELQPSIKVELPFPPQFMEMLQEVEWDHFLETNKCPKCELFSNDKCMGVLHPGELIQNILGAVIALGMGVLSGGAERVAITKMLTSGELTTARMEKDGDVTPFDPSAYL</sequence>
<dbReference type="EMBL" id="MT144510">
    <property type="protein sequence ID" value="QJA54478.1"/>
    <property type="molecule type" value="Genomic_DNA"/>
</dbReference>
<proteinExistence type="predicted"/>
<dbReference type="AlphaFoldDB" id="A0A6H2A3Y7"/>
<evidence type="ECO:0000313" key="2">
    <source>
        <dbReference type="EMBL" id="QJH98802.1"/>
    </source>
</evidence>